<dbReference type="GO" id="GO:0031931">
    <property type="term" value="C:TORC1 complex"/>
    <property type="evidence" value="ECO:0007669"/>
    <property type="project" value="InterPro"/>
</dbReference>
<feature type="compositionally biased region" description="Basic residues" evidence="1">
    <location>
        <begin position="164"/>
        <end position="173"/>
    </location>
</feature>
<feature type="region of interest" description="Disordered" evidence="1">
    <location>
        <begin position="248"/>
        <end position="318"/>
    </location>
</feature>
<dbReference type="Proteomes" id="UP000726737">
    <property type="component" value="Unassembled WGS sequence"/>
</dbReference>
<keyword evidence="3" id="KW-1185">Reference proteome</keyword>
<feature type="compositionally biased region" description="Basic and acidic residues" evidence="1">
    <location>
        <begin position="132"/>
        <end position="148"/>
    </location>
</feature>
<protein>
    <submittedName>
        <fullName evidence="2">Uncharacterized protein</fullName>
    </submittedName>
</protein>
<feature type="region of interest" description="Disordered" evidence="1">
    <location>
        <begin position="455"/>
        <end position="487"/>
    </location>
</feature>
<feature type="compositionally biased region" description="Basic and acidic residues" evidence="1">
    <location>
        <begin position="271"/>
        <end position="280"/>
    </location>
</feature>
<name>A0A9P6QJP2_9FUNG</name>
<feature type="compositionally biased region" description="Polar residues" evidence="1">
    <location>
        <begin position="463"/>
        <end position="479"/>
    </location>
</feature>
<feature type="region of interest" description="Disordered" evidence="1">
    <location>
        <begin position="204"/>
        <end position="229"/>
    </location>
</feature>
<feature type="compositionally biased region" description="Low complexity" evidence="1">
    <location>
        <begin position="519"/>
        <end position="540"/>
    </location>
</feature>
<feature type="compositionally biased region" description="Low complexity" evidence="1">
    <location>
        <begin position="395"/>
        <end position="410"/>
    </location>
</feature>
<feature type="compositionally biased region" description="Low complexity" evidence="1">
    <location>
        <begin position="258"/>
        <end position="269"/>
    </location>
</feature>
<evidence type="ECO:0000256" key="1">
    <source>
        <dbReference type="SAM" id="MobiDB-lite"/>
    </source>
</evidence>
<dbReference type="GO" id="GO:0031929">
    <property type="term" value="P:TOR signaling"/>
    <property type="evidence" value="ECO:0007669"/>
    <property type="project" value="InterPro"/>
</dbReference>
<evidence type="ECO:0000313" key="3">
    <source>
        <dbReference type="Proteomes" id="UP000726737"/>
    </source>
</evidence>
<proteinExistence type="predicted"/>
<accession>A0A9P6QJP2</accession>
<evidence type="ECO:0000313" key="2">
    <source>
        <dbReference type="EMBL" id="KAG0267092.1"/>
    </source>
</evidence>
<feature type="compositionally biased region" description="Basic and acidic residues" evidence="1">
    <location>
        <begin position="92"/>
        <end position="101"/>
    </location>
</feature>
<dbReference type="Pfam" id="PF10452">
    <property type="entry name" value="TCO89"/>
    <property type="match status" value="1"/>
</dbReference>
<feature type="region of interest" description="Disordered" evidence="1">
    <location>
        <begin position="132"/>
        <end position="188"/>
    </location>
</feature>
<feature type="compositionally biased region" description="Polar residues" evidence="1">
    <location>
        <begin position="1"/>
        <end position="17"/>
    </location>
</feature>
<feature type="region of interest" description="Disordered" evidence="1">
    <location>
        <begin position="332"/>
        <end position="353"/>
    </location>
</feature>
<dbReference type="InterPro" id="IPR018857">
    <property type="entry name" value="TORC1_cplx_su_TCO89"/>
</dbReference>
<feature type="compositionally biased region" description="Basic residues" evidence="1">
    <location>
        <begin position="48"/>
        <end position="62"/>
    </location>
</feature>
<organism evidence="2 3">
    <name type="scientific">Mortierella polycephala</name>
    <dbReference type="NCBI Taxonomy" id="41804"/>
    <lineage>
        <taxon>Eukaryota</taxon>
        <taxon>Fungi</taxon>
        <taxon>Fungi incertae sedis</taxon>
        <taxon>Mucoromycota</taxon>
        <taxon>Mortierellomycotina</taxon>
        <taxon>Mortierellomycetes</taxon>
        <taxon>Mortierellales</taxon>
        <taxon>Mortierellaceae</taxon>
        <taxon>Mortierella</taxon>
    </lineage>
</organism>
<feature type="region of interest" description="Disordered" evidence="1">
    <location>
        <begin position="519"/>
        <end position="659"/>
    </location>
</feature>
<sequence length="697" mass="77197">MDTSSNTSGEAMDNGQQARAEAQEHSTENIIEDTVVERTEQQNNAMQHGKRHGHASRAKTKLTAKSLPSTSHLHTHTDHVAHHHHAAGAAKSEQRHKPVPKERKKKTKFIVGDHEQDDAHEDVGVGVQGIEEEQKGQTERGLEHDGHHSYHPTRHRHDSYPQKHQFRHQHHYQFRQQKEHQQHQNLQPEPHQVHMEARLENQDGDNGAAFESIPNSTTRDHPRRLDELNSDGTLSIAPLMQNLAIDPKQSSKDCQVMSQQQQQQSSPEQQEQEHQQEHHQHQSRQPQDIDVPEDTIPPPPSAPKLAVLSSTGSNTTKNDTTVAAISPLQLASTSNTSDHSPTITPPQHQASQRLSRLLNPSLSNTSLPSLCKINPNPVLTAAGRDSHNDQTDYDASSALSAQLKEQQQQHLHSSSSAVTFVTQFLNSSTVLGARSHSDSNLAETAATAAAFSSRYNRHHPRNGSGNFVTSVQSNPSYSNGHDRLQRPRIQHSMTTPPRMNNGEQFVISRFLTATAISTSPSTSAPKVTRSASSASLSSANPAPPPPSSLWNRRLPASLRMTSTSLDSDSNRRQQHQYGSPEAQQATQSLTSTSPSSDYSSPDGPSADRPDVVIVGHAGSTNPALTTVTPNPWNSAESMSRTQQKLNLQRASSQDDASEEDLVRRGKILREMERIQREYRCVRMTSDPMMDSLWRCLQ</sequence>
<feature type="compositionally biased region" description="Polar residues" evidence="1">
    <location>
        <begin position="332"/>
        <end position="350"/>
    </location>
</feature>
<feature type="compositionally biased region" description="Polar residues" evidence="1">
    <location>
        <begin position="618"/>
        <end position="654"/>
    </location>
</feature>
<feature type="region of interest" description="Disordered" evidence="1">
    <location>
        <begin position="1"/>
        <end position="104"/>
    </location>
</feature>
<feature type="region of interest" description="Disordered" evidence="1">
    <location>
        <begin position="381"/>
        <end position="410"/>
    </location>
</feature>
<feature type="compositionally biased region" description="Polar residues" evidence="1">
    <location>
        <begin position="308"/>
        <end position="318"/>
    </location>
</feature>
<dbReference type="OrthoDB" id="5430106at2759"/>
<dbReference type="EMBL" id="JAAAJA010000008">
    <property type="protein sequence ID" value="KAG0267092.1"/>
    <property type="molecule type" value="Genomic_DNA"/>
</dbReference>
<comment type="caution">
    <text evidence="2">The sequence shown here is derived from an EMBL/GenBank/DDBJ whole genome shotgun (WGS) entry which is preliminary data.</text>
</comment>
<dbReference type="AlphaFoldDB" id="A0A9P6QJP2"/>
<reference evidence="2" key="1">
    <citation type="journal article" date="2020" name="Fungal Divers.">
        <title>Resolving the Mortierellaceae phylogeny through synthesis of multi-gene phylogenetics and phylogenomics.</title>
        <authorList>
            <person name="Vandepol N."/>
            <person name="Liber J."/>
            <person name="Desiro A."/>
            <person name="Na H."/>
            <person name="Kennedy M."/>
            <person name="Barry K."/>
            <person name="Grigoriev I.V."/>
            <person name="Miller A.N."/>
            <person name="O'Donnell K."/>
            <person name="Stajich J.E."/>
            <person name="Bonito G."/>
        </authorList>
    </citation>
    <scope>NUCLEOTIDE SEQUENCE</scope>
    <source>
        <strain evidence="2">KOD948</strain>
    </source>
</reference>
<gene>
    <name evidence="2" type="ORF">BG011_009164</name>
</gene>
<feature type="compositionally biased region" description="Basic and acidic residues" evidence="1">
    <location>
        <begin position="218"/>
        <end position="227"/>
    </location>
</feature>
<feature type="compositionally biased region" description="Low complexity" evidence="1">
    <location>
        <begin position="582"/>
        <end position="604"/>
    </location>
</feature>